<dbReference type="EMBL" id="FXUL01000013">
    <property type="protein sequence ID" value="SMP67640.1"/>
    <property type="molecule type" value="Genomic_DNA"/>
</dbReference>
<dbReference type="Gene3D" id="1.20.1600.10">
    <property type="entry name" value="Outer membrane efflux proteins (OEP)"/>
    <property type="match status" value="1"/>
</dbReference>
<feature type="chain" id="PRO_5047389301" evidence="1">
    <location>
        <begin position="25"/>
        <end position="425"/>
    </location>
</feature>
<dbReference type="SUPFAM" id="SSF56954">
    <property type="entry name" value="Outer membrane efflux proteins (OEP)"/>
    <property type="match status" value="1"/>
</dbReference>
<proteinExistence type="predicted"/>
<feature type="signal peptide" evidence="1">
    <location>
        <begin position="1"/>
        <end position="24"/>
    </location>
</feature>
<keyword evidence="1" id="KW-0732">Signal</keyword>
<comment type="caution">
    <text evidence="2">The sequence shown here is derived from an EMBL/GenBank/DDBJ whole genome shotgun (WGS) entry which is preliminary data.</text>
</comment>
<reference evidence="2 3" key="1">
    <citation type="submission" date="2017-05" db="EMBL/GenBank/DDBJ databases">
        <authorList>
            <person name="Varghese N."/>
            <person name="Submissions S."/>
        </authorList>
    </citation>
    <scope>NUCLEOTIDE SEQUENCE [LARGE SCALE GENOMIC DNA]</scope>
    <source>
        <strain evidence="2 3">DSM 26001</strain>
    </source>
</reference>
<gene>
    <name evidence="2" type="ORF">SAMN06295970_11317</name>
</gene>
<dbReference type="RefSeq" id="WP_283443364.1">
    <property type="nucleotide sequence ID" value="NZ_FXUL01000013.1"/>
</dbReference>
<name>A0ABY1QEX8_9BURK</name>
<protein>
    <submittedName>
        <fullName evidence="2">Outer membrane protein TolC</fullName>
    </submittedName>
</protein>
<evidence type="ECO:0000313" key="3">
    <source>
        <dbReference type="Proteomes" id="UP001158049"/>
    </source>
</evidence>
<evidence type="ECO:0000256" key="1">
    <source>
        <dbReference type="SAM" id="SignalP"/>
    </source>
</evidence>
<sequence>MTSPSRLLLILLALLAALSGNAAAATAYASEHAAASEPLSVLPPEPVARQALASLPQLRSSTFNIDLAASSRTRLQAGPHEWSVRAGLGRRTDETGKRFNEQELVIERPVRWFGKADKDAAIGDKGTVIAQAAYEDAWHEAGRSLMKEWFDALREIAATARLAEQQDITQRLRGIAEKRVRAGDAAELELLQADTESQRVAALVQQSRLRADQALQLLASTYPGLPQPQAGALPAPPAPRETADFWFDKITGDNHELTLARAEADLYQLQASRSASDRMPDPTVGVRASRERGGRENIYGVIIAFPLPGAARTADADSAALRAAMASERLAQAQVRVALAARRLVTETSRSHEIWLTMQRIAEQSQRQAATMMKAYQLGEATLPEALLTRRQAQDAALLAESAQVDALAAHARLLLDAHLLWSVD</sequence>
<dbReference type="Proteomes" id="UP001158049">
    <property type="component" value="Unassembled WGS sequence"/>
</dbReference>
<organism evidence="2 3">
    <name type="scientific">Noviherbaspirillum suwonense</name>
    <dbReference type="NCBI Taxonomy" id="1224511"/>
    <lineage>
        <taxon>Bacteria</taxon>
        <taxon>Pseudomonadati</taxon>
        <taxon>Pseudomonadota</taxon>
        <taxon>Betaproteobacteria</taxon>
        <taxon>Burkholderiales</taxon>
        <taxon>Oxalobacteraceae</taxon>
        <taxon>Noviherbaspirillum</taxon>
    </lineage>
</organism>
<accession>A0ABY1QEX8</accession>
<keyword evidence="3" id="KW-1185">Reference proteome</keyword>
<evidence type="ECO:0000313" key="2">
    <source>
        <dbReference type="EMBL" id="SMP67640.1"/>
    </source>
</evidence>